<proteinExistence type="predicted"/>
<dbReference type="Proteomes" id="UP000193749">
    <property type="component" value="Unassembled WGS sequence"/>
</dbReference>
<comment type="caution">
    <text evidence="1">The sequence shown here is derived from an EMBL/GenBank/DDBJ whole genome shotgun (WGS) entry which is preliminary data.</text>
</comment>
<dbReference type="STRING" id="55209.HA50_27800"/>
<protein>
    <recommendedName>
        <fullName evidence="3">Restriction endonuclease type IV Mrr domain-containing protein</fullName>
    </recommendedName>
</protein>
<organism evidence="1 2">
    <name type="scientific">Pantoea cypripedii</name>
    <name type="common">Pectobacterium cypripedii</name>
    <name type="synonym">Erwinia cypripedii</name>
    <dbReference type="NCBI Taxonomy" id="55209"/>
    <lineage>
        <taxon>Bacteria</taxon>
        <taxon>Pseudomonadati</taxon>
        <taxon>Pseudomonadota</taxon>
        <taxon>Gammaproteobacteria</taxon>
        <taxon>Enterobacterales</taxon>
        <taxon>Erwiniaceae</taxon>
        <taxon>Pantoea</taxon>
    </lineage>
</organism>
<accession>A0A1X1EFP3</accession>
<dbReference type="InterPro" id="IPR019238">
    <property type="entry name" value="AbiEi_2"/>
</dbReference>
<dbReference type="RefSeq" id="WP_084880470.1">
    <property type="nucleotide sequence ID" value="NZ_JAGGMY010000004.1"/>
</dbReference>
<evidence type="ECO:0008006" key="3">
    <source>
        <dbReference type="Google" id="ProtNLM"/>
    </source>
</evidence>
<keyword evidence="2" id="KW-1185">Reference proteome</keyword>
<evidence type="ECO:0000313" key="2">
    <source>
        <dbReference type="Proteomes" id="UP000193749"/>
    </source>
</evidence>
<name>A0A1X1EFP3_PANCY</name>
<sequence>MNEEQLLSDAIENLADGFSLTYVNSSEGAGRDYCAELIAPNGERVHLALEVKYIHRKQTLLTAKERMTHDAGGLPWLLVCNRLTPDLAAFCASQKINYLDSAGNTRIQVPGLYLMVAGRYEKKTVPSGSKMAEGVMKLLFVLLSDPDTLNNTYRSLAELSGISLGMVSKAFGYLENQRYYRKAQGGRRLMKEDELVALWINDYANALRPKLKQLYADFPKSWEQLALLPDEYSGGEIVAAELSEGYLLPSTGIVYTPYPLLQRRKELGLKPARDGHFQLITCFWGSFKLNTRAKTILCLAELLGSGDDRNREVARIINDKYLNLNESALFSY</sequence>
<reference evidence="1 2" key="1">
    <citation type="journal article" date="2017" name="Antonie Van Leeuwenhoek">
        <title>Phylogenomic resolution of the bacterial genus Pantoea and its relationship with Erwinia and Tatumella.</title>
        <authorList>
            <person name="Palmer M."/>
            <person name="Steenkamp E.T."/>
            <person name="Coetzee M.P."/>
            <person name="Chan W.Y."/>
            <person name="van Zyl E."/>
            <person name="De Maayer P."/>
            <person name="Coutinho T.A."/>
            <person name="Blom J."/>
            <person name="Smits T.H."/>
            <person name="Duffy B."/>
            <person name="Venter S.N."/>
        </authorList>
    </citation>
    <scope>NUCLEOTIDE SEQUENCE [LARGE SCALE GENOMIC DNA]</scope>
    <source>
        <strain evidence="1 2">LMG 2657</strain>
    </source>
</reference>
<dbReference type="EMBL" id="MLJI01000003">
    <property type="protein sequence ID" value="ORM87750.1"/>
    <property type="molecule type" value="Genomic_DNA"/>
</dbReference>
<dbReference type="Pfam" id="PF09952">
    <property type="entry name" value="AbiEi_2"/>
    <property type="match status" value="1"/>
</dbReference>
<dbReference type="OrthoDB" id="6630012at2"/>
<gene>
    <name evidence="1" type="ORF">HA50_27800</name>
</gene>
<dbReference type="AlphaFoldDB" id="A0A1X1EFP3"/>
<evidence type="ECO:0000313" key="1">
    <source>
        <dbReference type="EMBL" id="ORM87750.1"/>
    </source>
</evidence>